<feature type="compositionally biased region" description="Low complexity" evidence="1">
    <location>
        <begin position="35"/>
        <end position="44"/>
    </location>
</feature>
<keyword evidence="3" id="KW-1185">Reference proteome</keyword>
<evidence type="ECO:0000313" key="3">
    <source>
        <dbReference type="Proteomes" id="UP000012046"/>
    </source>
</evidence>
<accession>H3ZHW6</accession>
<dbReference type="EMBL" id="AHTH01000048">
    <property type="protein sequence ID" value="EHR39972.1"/>
    <property type="molecule type" value="Genomic_DNA"/>
</dbReference>
<feature type="compositionally biased region" description="Basic and acidic residues" evidence="1">
    <location>
        <begin position="47"/>
        <end position="77"/>
    </location>
</feature>
<feature type="compositionally biased region" description="Low complexity" evidence="1">
    <location>
        <begin position="1"/>
        <end position="16"/>
    </location>
</feature>
<evidence type="ECO:0000313" key="2">
    <source>
        <dbReference type="EMBL" id="EHR39972.1"/>
    </source>
</evidence>
<reference evidence="2 3" key="1">
    <citation type="journal article" date="2012" name="J. Bacteriol.">
        <title>Genome Sequence of Extracellular-Protease-Producing Alishewanella jeotgali Isolated from Traditional Korean Fermented Seafood.</title>
        <authorList>
            <person name="Jung J."/>
            <person name="Chun J."/>
            <person name="Park W."/>
        </authorList>
    </citation>
    <scope>NUCLEOTIDE SEQUENCE [LARGE SCALE GENOMIC DNA]</scope>
    <source>
        <strain evidence="2 3">KCTC 22429</strain>
    </source>
</reference>
<sequence length="106" mass="11995">MSINASNNINASSLLNPATNRPQPVRQTTPERQATEAQSTQQAAGIRVERAVIERLDNEREAERNRQNFRDSSEPRNERAIAAYQSLQNEQRRSEVQAMLGVDLYA</sequence>
<dbReference type="RefSeq" id="WP_008951527.1">
    <property type="nucleotide sequence ID" value="NZ_AHTH01000048.1"/>
</dbReference>
<name>H3ZHW6_9ALTE</name>
<organism evidence="2 3">
    <name type="scientific">Alishewanella jeotgali KCTC 22429</name>
    <dbReference type="NCBI Taxonomy" id="1129374"/>
    <lineage>
        <taxon>Bacteria</taxon>
        <taxon>Pseudomonadati</taxon>
        <taxon>Pseudomonadota</taxon>
        <taxon>Gammaproteobacteria</taxon>
        <taxon>Alteromonadales</taxon>
        <taxon>Alteromonadaceae</taxon>
        <taxon>Alishewanella</taxon>
    </lineage>
</organism>
<dbReference type="AlphaFoldDB" id="H3ZHW6"/>
<feature type="region of interest" description="Disordered" evidence="1">
    <location>
        <begin position="1"/>
        <end position="77"/>
    </location>
</feature>
<proteinExistence type="predicted"/>
<evidence type="ECO:0000256" key="1">
    <source>
        <dbReference type="SAM" id="MobiDB-lite"/>
    </source>
</evidence>
<feature type="compositionally biased region" description="Polar residues" evidence="1">
    <location>
        <begin position="17"/>
        <end position="32"/>
    </location>
</feature>
<dbReference type="eggNOG" id="ENOG502ZPU8">
    <property type="taxonomic scope" value="Bacteria"/>
</dbReference>
<dbReference type="PATRIC" id="fig|1129374.4.peg.2945"/>
<protein>
    <submittedName>
        <fullName evidence="2">Uncharacterized protein</fullName>
    </submittedName>
</protein>
<dbReference type="Proteomes" id="UP000012046">
    <property type="component" value="Unassembled WGS sequence"/>
</dbReference>
<comment type="caution">
    <text evidence="2">The sequence shown here is derived from an EMBL/GenBank/DDBJ whole genome shotgun (WGS) entry which is preliminary data.</text>
</comment>
<gene>
    <name evidence="2" type="ORF">AJE_14870</name>
</gene>